<evidence type="ECO:0000256" key="2">
    <source>
        <dbReference type="ARBA" id="ARBA00008150"/>
    </source>
</evidence>
<dbReference type="Pfam" id="PF03888">
    <property type="entry name" value="MucB_RseB"/>
    <property type="match status" value="1"/>
</dbReference>
<dbReference type="PANTHER" id="PTHR38782:SF1">
    <property type="entry name" value="SIGMA-E FACTOR REGULATORY PROTEIN RSEB"/>
    <property type="match status" value="1"/>
</dbReference>
<reference evidence="9 10" key="1">
    <citation type="submission" date="2018-09" db="EMBL/GenBank/DDBJ databases">
        <authorList>
            <person name="Wang F."/>
        </authorList>
    </citation>
    <scope>NUCLEOTIDE SEQUENCE [LARGE SCALE GENOMIC DNA]</scope>
    <source>
        <strain evidence="9 10">PLHSC7-2</strain>
    </source>
</reference>
<feature type="domain" description="MucB/RseB N-terminal" evidence="7">
    <location>
        <begin position="91"/>
        <end position="257"/>
    </location>
</feature>
<dbReference type="InterPro" id="IPR033434">
    <property type="entry name" value="MucB/RseB_N"/>
</dbReference>
<evidence type="ECO:0000259" key="7">
    <source>
        <dbReference type="Pfam" id="PF03888"/>
    </source>
</evidence>
<sequence>MHSYRITNCSKECCNNKPAMKATKQLIAIVALCALPFSSFAESEADTSASADPTSASLQTLANNVTPSPAQDEQSQAMEEAKLSNVEDESPVAFLQKMIDSFATLNYDLSYIQLYEGLVEPKRFSHGVVDGKQISYLSHLNGPPKEYVQRGEHISFFEPEIEPYTLKSGHFQGNFFQLVQQDISKLTVNYDFVLAGRGRIAGRPAQVVRMSPRDNDRYGYLLWLDRNTSLPLRVDTLDLEGELVEQMMTISLRTYKQATPWIQELTIVNLPPIVNVPKPSSEQLSPWQISWQPKGFELIAQDRHSLPVIDESVDYLMLSDGVAIISIYIEPAVGQPRDLMPVARKGATNLITAQIKGSMITVVGEIPAETALKIAKSVTYKRAQ</sequence>
<evidence type="ECO:0000313" key="9">
    <source>
        <dbReference type="EMBL" id="RJG37968.1"/>
    </source>
</evidence>
<organism evidence="9 10">
    <name type="scientific">Motilimonas pumila</name>
    <dbReference type="NCBI Taxonomy" id="2303987"/>
    <lineage>
        <taxon>Bacteria</taxon>
        <taxon>Pseudomonadati</taxon>
        <taxon>Pseudomonadota</taxon>
        <taxon>Gammaproteobacteria</taxon>
        <taxon>Alteromonadales</taxon>
        <taxon>Alteromonadales genera incertae sedis</taxon>
        <taxon>Motilimonas</taxon>
    </lineage>
</organism>
<comment type="subcellular location">
    <subcellularLocation>
        <location evidence="1">Periplasm</location>
    </subcellularLocation>
</comment>
<reference evidence="9 10" key="2">
    <citation type="submission" date="2019-01" db="EMBL/GenBank/DDBJ databases">
        <title>Motilimonas pumilus sp. nov., isolated from the gut of sea cucumber (Apostichopus japonicus).</title>
        <authorList>
            <person name="Wang F.-Q."/>
            <person name="Ren L.-H."/>
            <person name="Lin Y.-W."/>
            <person name="Sun G.-H."/>
            <person name="Du Z.-J."/>
            <person name="Zhao J.-X."/>
            <person name="Liu X.-J."/>
            <person name="Liu L.-J."/>
        </authorList>
    </citation>
    <scope>NUCLEOTIDE SEQUENCE [LARGE SCALE GENOMIC DNA]</scope>
    <source>
        <strain evidence="9 10">PLHSC7-2</strain>
    </source>
</reference>
<keyword evidence="4" id="KW-0574">Periplasm</keyword>
<dbReference type="Proteomes" id="UP000283255">
    <property type="component" value="Unassembled WGS sequence"/>
</dbReference>
<dbReference type="AlphaFoldDB" id="A0A418Y9N2"/>
<dbReference type="InterPro" id="IPR033436">
    <property type="entry name" value="MucB/RseB_C"/>
</dbReference>
<keyword evidence="3 6" id="KW-0732">Signal</keyword>
<evidence type="ECO:0000313" key="10">
    <source>
        <dbReference type="Proteomes" id="UP000283255"/>
    </source>
</evidence>
<keyword evidence="10" id="KW-1185">Reference proteome</keyword>
<feature type="domain" description="MucB/RseB C-terminal" evidence="8">
    <location>
        <begin position="283"/>
        <end position="378"/>
    </location>
</feature>
<proteinExistence type="inferred from homology"/>
<evidence type="ECO:0000259" key="8">
    <source>
        <dbReference type="Pfam" id="PF17188"/>
    </source>
</evidence>
<evidence type="ECO:0000256" key="3">
    <source>
        <dbReference type="ARBA" id="ARBA00022729"/>
    </source>
</evidence>
<feature type="region of interest" description="Disordered" evidence="5">
    <location>
        <begin position="64"/>
        <end position="83"/>
    </location>
</feature>
<dbReference type="Gene3D" id="2.50.20.10">
    <property type="entry name" value="Lipoprotein localisation LolA/LolB/LppX"/>
    <property type="match status" value="1"/>
</dbReference>
<dbReference type="PANTHER" id="PTHR38782">
    <property type="match status" value="1"/>
</dbReference>
<protein>
    <submittedName>
        <fullName evidence="9">Transcriptional regulator</fullName>
    </submittedName>
</protein>
<dbReference type="EMBL" id="QZCH01000045">
    <property type="protein sequence ID" value="RJG37968.1"/>
    <property type="molecule type" value="Genomic_DNA"/>
</dbReference>
<dbReference type="GO" id="GO:0045152">
    <property type="term" value="F:antisigma factor binding"/>
    <property type="evidence" value="ECO:0007669"/>
    <property type="project" value="TreeGrafter"/>
</dbReference>
<feature type="signal peptide" evidence="6">
    <location>
        <begin position="1"/>
        <end position="41"/>
    </location>
</feature>
<dbReference type="InterPro" id="IPR005588">
    <property type="entry name" value="MucB_RseB"/>
</dbReference>
<dbReference type="CDD" id="cd16327">
    <property type="entry name" value="RseB"/>
    <property type="match status" value="1"/>
</dbReference>
<dbReference type="GO" id="GO:0030288">
    <property type="term" value="C:outer membrane-bounded periplasmic space"/>
    <property type="evidence" value="ECO:0007669"/>
    <property type="project" value="TreeGrafter"/>
</dbReference>
<dbReference type="Pfam" id="PF17188">
    <property type="entry name" value="MucB_RseB_C"/>
    <property type="match status" value="1"/>
</dbReference>
<accession>A0A418Y9N2</accession>
<gene>
    <name evidence="9" type="ORF">D1Z90_19455</name>
</gene>
<evidence type="ECO:0000256" key="4">
    <source>
        <dbReference type="ARBA" id="ARBA00022764"/>
    </source>
</evidence>
<dbReference type="Gene3D" id="3.30.200.100">
    <property type="entry name" value="MucB/RseB, C-terminal domain"/>
    <property type="match status" value="1"/>
</dbReference>
<comment type="caution">
    <text evidence="9">The sequence shown here is derived from an EMBL/GenBank/DDBJ whole genome shotgun (WGS) entry which is preliminary data.</text>
</comment>
<comment type="similarity">
    <text evidence="2">Belongs to the RseB family.</text>
</comment>
<evidence type="ECO:0000256" key="5">
    <source>
        <dbReference type="SAM" id="MobiDB-lite"/>
    </source>
</evidence>
<name>A0A418Y9N2_9GAMM</name>
<dbReference type="InterPro" id="IPR038484">
    <property type="entry name" value="MucB/RseB_C_sf"/>
</dbReference>
<evidence type="ECO:0000256" key="1">
    <source>
        <dbReference type="ARBA" id="ARBA00004418"/>
    </source>
</evidence>
<dbReference type="GO" id="GO:0032885">
    <property type="term" value="P:regulation of polysaccharide biosynthetic process"/>
    <property type="evidence" value="ECO:0007669"/>
    <property type="project" value="TreeGrafter"/>
</dbReference>
<evidence type="ECO:0000256" key="6">
    <source>
        <dbReference type="SAM" id="SignalP"/>
    </source>
</evidence>
<feature type="chain" id="PRO_5019015294" evidence="6">
    <location>
        <begin position="42"/>
        <end position="384"/>
    </location>
</feature>
<feature type="compositionally biased region" description="Polar residues" evidence="5">
    <location>
        <begin position="64"/>
        <end position="77"/>
    </location>
</feature>